<dbReference type="CDD" id="cd06131">
    <property type="entry name" value="DNA_pol_III_epsilon_Ecoli_like"/>
    <property type="match status" value="1"/>
</dbReference>
<name>A0ABU0M7S6_9HYPH</name>
<evidence type="ECO:0000256" key="9">
    <source>
        <dbReference type="ARBA" id="ARBA00022723"/>
    </source>
</evidence>
<dbReference type="SUPFAM" id="SSF53098">
    <property type="entry name" value="Ribonuclease H-like"/>
    <property type="match status" value="1"/>
</dbReference>
<gene>
    <name evidence="17" type="primary">dnaQ</name>
    <name evidence="19" type="ORF">QO015_002632</name>
</gene>
<dbReference type="NCBIfam" id="NF004316">
    <property type="entry name" value="PRK05711.1"/>
    <property type="match status" value="1"/>
</dbReference>
<keyword evidence="10 17" id="KW-0378">Hydrolase</keyword>
<dbReference type="Proteomes" id="UP001223743">
    <property type="component" value="Unassembled WGS sequence"/>
</dbReference>
<keyword evidence="12 17" id="KW-0460">Magnesium</keyword>
<accession>A0ABU0M7S6</accession>
<evidence type="ECO:0000256" key="7">
    <source>
        <dbReference type="ARBA" id="ARBA00022705"/>
    </source>
</evidence>
<evidence type="ECO:0000256" key="2">
    <source>
        <dbReference type="ARBA" id="ARBA00001946"/>
    </source>
</evidence>
<comment type="cofactor">
    <cofactor evidence="2 17">
        <name>Mg(2+)</name>
        <dbReference type="ChEBI" id="CHEBI:18420"/>
    </cofactor>
</comment>
<evidence type="ECO:0000256" key="16">
    <source>
        <dbReference type="ARBA" id="ARBA00049244"/>
    </source>
</evidence>
<dbReference type="GO" id="GO:0003887">
    <property type="term" value="F:DNA-directed DNA polymerase activity"/>
    <property type="evidence" value="ECO:0007669"/>
    <property type="project" value="UniProtKB-EC"/>
</dbReference>
<evidence type="ECO:0000256" key="10">
    <source>
        <dbReference type="ARBA" id="ARBA00022801"/>
    </source>
</evidence>
<evidence type="ECO:0000313" key="20">
    <source>
        <dbReference type="Proteomes" id="UP001223743"/>
    </source>
</evidence>
<organism evidence="19 20">
    <name type="scientific">Kaistia geumhonensis</name>
    <dbReference type="NCBI Taxonomy" id="410839"/>
    <lineage>
        <taxon>Bacteria</taxon>
        <taxon>Pseudomonadati</taxon>
        <taxon>Pseudomonadota</taxon>
        <taxon>Alphaproteobacteria</taxon>
        <taxon>Hyphomicrobiales</taxon>
        <taxon>Kaistiaceae</taxon>
        <taxon>Kaistia</taxon>
    </lineage>
</organism>
<comment type="subunit">
    <text evidence="17">DNA polymerase III contains a core (composed of alpha, epsilon and theta chains) that associates with a tau subunit. This core dimerizes to form the POLIII' complex. PolIII' associates with the gamma complex (composed of gamma, delta, delta', psi and chi chains) and with the beta chain to form the complete DNA polymerase III complex.</text>
</comment>
<keyword evidence="11 17" id="KW-0269">Exonuclease</keyword>
<dbReference type="InterPro" id="IPR012337">
    <property type="entry name" value="RNaseH-like_sf"/>
</dbReference>
<keyword evidence="5 17" id="KW-0808">Transferase</keyword>
<keyword evidence="7 17" id="KW-0235">DNA replication</keyword>
<keyword evidence="13 17" id="KW-0239">DNA-directed DNA polymerase</keyword>
<evidence type="ECO:0000256" key="6">
    <source>
        <dbReference type="ARBA" id="ARBA00022695"/>
    </source>
</evidence>
<sequence length="239" mass="25929">MREIVFDTETTGLEPLKGDRLVEIGCVELYNHLPTGRHFHVYINPERTMPVEAFRVHGLSDEFLADKPVFASVAGEFAEFIGDAKLIAHNASFDIGFINAEFARLGMAPVGAERVVDTLMLARRKHPNAQNSLDALCARYGVDTSKRTLHGGLLDAQLLAEVYLELIGGRQPDLILVPDETAAQLADGTMPAAARAIHVRPVPLPSRLTEDDRAAHAALVGKLSGAIWLGYAEKPTEAG</sequence>
<evidence type="ECO:0000256" key="4">
    <source>
        <dbReference type="ARBA" id="ARBA00020352"/>
    </source>
</evidence>
<dbReference type="NCBIfam" id="TIGR00573">
    <property type="entry name" value="dnaq"/>
    <property type="match status" value="1"/>
</dbReference>
<dbReference type="InterPro" id="IPR036397">
    <property type="entry name" value="RNaseH_sf"/>
</dbReference>
<evidence type="ECO:0000256" key="17">
    <source>
        <dbReference type="RuleBase" id="RU364087"/>
    </source>
</evidence>
<comment type="catalytic activity">
    <reaction evidence="16 17">
        <text>DNA(n) + a 2'-deoxyribonucleoside 5'-triphosphate = DNA(n+1) + diphosphate</text>
        <dbReference type="Rhea" id="RHEA:22508"/>
        <dbReference type="Rhea" id="RHEA-COMP:17339"/>
        <dbReference type="Rhea" id="RHEA-COMP:17340"/>
        <dbReference type="ChEBI" id="CHEBI:33019"/>
        <dbReference type="ChEBI" id="CHEBI:61560"/>
        <dbReference type="ChEBI" id="CHEBI:173112"/>
        <dbReference type="EC" id="2.7.7.7"/>
    </reaction>
</comment>
<keyword evidence="9 17" id="KW-0479">Metal-binding</keyword>
<dbReference type="InterPro" id="IPR006309">
    <property type="entry name" value="DnaQ_proteo"/>
</dbReference>
<protein>
    <recommendedName>
        <fullName evidence="4 17">DNA polymerase III subunit epsilon</fullName>
        <ecNumber evidence="3 17">2.7.7.7</ecNumber>
    </recommendedName>
</protein>
<evidence type="ECO:0000256" key="12">
    <source>
        <dbReference type="ARBA" id="ARBA00022842"/>
    </source>
</evidence>
<evidence type="ECO:0000256" key="3">
    <source>
        <dbReference type="ARBA" id="ARBA00012417"/>
    </source>
</evidence>
<dbReference type="Gene3D" id="3.30.420.10">
    <property type="entry name" value="Ribonuclease H-like superfamily/Ribonuclease H"/>
    <property type="match status" value="1"/>
</dbReference>
<dbReference type="NCBIfam" id="TIGR01406">
    <property type="entry name" value="dnaQ_proteo"/>
    <property type="match status" value="1"/>
</dbReference>
<evidence type="ECO:0000256" key="14">
    <source>
        <dbReference type="ARBA" id="ARBA00023211"/>
    </source>
</evidence>
<evidence type="ECO:0000256" key="1">
    <source>
        <dbReference type="ARBA" id="ARBA00001936"/>
    </source>
</evidence>
<evidence type="ECO:0000313" key="19">
    <source>
        <dbReference type="EMBL" id="MDQ0517019.1"/>
    </source>
</evidence>
<keyword evidence="14 17" id="KW-0464">Manganese</keyword>
<dbReference type="InterPro" id="IPR013520">
    <property type="entry name" value="Ribonucl_H"/>
</dbReference>
<dbReference type="Pfam" id="PF00929">
    <property type="entry name" value="RNase_T"/>
    <property type="match status" value="1"/>
</dbReference>
<keyword evidence="8 17" id="KW-0540">Nuclease</keyword>
<dbReference type="SMART" id="SM00479">
    <property type="entry name" value="EXOIII"/>
    <property type="match status" value="1"/>
</dbReference>
<dbReference type="PANTHER" id="PTHR30231">
    <property type="entry name" value="DNA POLYMERASE III SUBUNIT EPSILON"/>
    <property type="match status" value="1"/>
</dbReference>
<evidence type="ECO:0000256" key="13">
    <source>
        <dbReference type="ARBA" id="ARBA00022932"/>
    </source>
</evidence>
<proteinExistence type="predicted"/>
<evidence type="ECO:0000259" key="18">
    <source>
        <dbReference type="SMART" id="SM00479"/>
    </source>
</evidence>
<comment type="caution">
    <text evidence="19">The sequence shown here is derived from an EMBL/GenBank/DDBJ whole genome shotgun (WGS) entry which is preliminary data.</text>
</comment>
<dbReference type="InterPro" id="IPR006054">
    <property type="entry name" value="DnaQ"/>
</dbReference>
<dbReference type="RefSeq" id="WP_266278832.1">
    <property type="nucleotide sequence ID" value="NZ_JAPKNF010000001.1"/>
</dbReference>
<evidence type="ECO:0000256" key="11">
    <source>
        <dbReference type="ARBA" id="ARBA00022839"/>
    </source>
</evidence>
<comment type="cofactor">
    <cofactor evidence="1 17">
        <name>Mn(2+)</name>
        <dbReference type="ChEBI" id="CHEBI:29035"/>
    </cofactor>
</comment>
<comment type="function">
    <text evidence="15 17">DNA polymerase III is a complex, multichain enzyme responsible for most of the replicative synthesis in bacteria. The epsilon subunit contain the editing function and is a proofreading 3'-5' exonuclease.</text>
</comment>
<dbReference type="EC" id="2.7.7.7" evidence="3 17"/>
<evidence type="ECO:0000256" key="15">
    <source>
        <dbReference type="ARBA" id="ARBA00025483"/>
    </source>
</evidence>
<evidence type="ECO:0000256" key="5">
    <source>
        <dbReference type="ARBA" id="ARBA00022679"/>
    </source>
</evidence>
<evidence type="ECO:0000256" key="8">
    <source>
        <dbReference type="ARBA" id="ARBA00022722"/>
    </source>
</evidence>
<keyword evidence="6 17" id="KW-0548">Nucleotidyltransferase</keyword>
<dbReference type="EMBL" id="JAUSWJ010000001">
    <property type="protein sequence ID" value="MDQ0517019.1"/>
    <property type="molecule type" value="Genomic_DNA"/>
</dbReference>
<dbReference type="PANTHER" id="PTHR30231:SF41">
    <property type="entry name" value="DNA POLYMERASE III SUBUNIT EPSILON"/>
    <property type="match status" value="1"/>
</dbReference>
<feature type="domain" description="Exonuclease" evidence="18">
    <location>
        <begin position="2"/>
        <end position="172"/>
    </location>
</feature>
<keyword evidence="20" id="KW-1185">Reference proteome</keyword>
<reference evidence="19 20" key="1">
    <citation type="submission" date="2023-07" db="EMBL/GenBank/DDBJ databases">
        <title>Genomic Encyclopedia of Type Strains, Phase IV (KMG-IV): sequencing the most valuable type-strain genomes for metagenomic binning, comparative biology and taxonomic classification.</title>
        <authorList>
            <person name="Goeker M."/>
        </authorList>
    </citation>
    <scope>NUCLEOTIDE SEQUENCE [LARGE SCALE GENOMIC DNA]</scope>
    <source>
        <strain evidence="19 20">B1-1</strain>
    </source>
</reference>